<evidence type="ECO:0000256" key="5">
    <source>
        <dbReference type="ARBA" id="ARBA00023016"/>
    </source>
</evidence>
<evidence type="ECO:0000256" key="11">
    <source>
        <dbReference type="RuleBase" id="RU000639"/>
    </source>
</evidence>
<dbReference type="NCBIfam" id="NF010738">
    <property type="entry name" value="PRK14140.1"/>
    <property type="match status" value="1"/>
</dbReference>
<feature type="compositionally biased region" description="Acidic residues" evidence="13">
    <location>
        <begin position="29"/>
        <end position="50"/>
    </location>
</feature>
<dbReference type="PANTHER" id="PTHR21237:SF23">
    <property type="entry name" value="GRPE PROTEIN HOMOLOG, MITOCHONDRIAL"/>
    <property type="match status" value="1"/>
</dbReference>
<dbReference type="AlphaFoldDB" id="B0CAY8"/>
<dbReference type="Proteomes" id="UP000000268">
    <property type="component" value="Chromosome"/>
</dbReference>
<dbReference type="PRINTS" id="PR00773">
    <property type="entry name" value="GRPEPROTEIN"/>
</dbReference>
<evidence type="ECO:0000256" key="2">
    <source>
        <dbReference type="ARBA" id="ARBA00009054"/>
    </source>
</evidence>
<evidence type="ECO:0000313" key="15">
    <source>
        <dbReference type="Proteomes" id="UP000000268"/>
    </source>
</evidence>
<evidence type="ECO:0000256" key="1">
    <source>
        <dbReference type="ARBA" id="ARBA00004496"/>
    </source>
</evidence>
<dbReference type="HOGENOM" id="CLU_057217_5_1_3"/>
<evidence type="ECO:0000313" key="14">
    <source>
        <dbReference type="EMBL" id="ABW25478.1"/>
    </source>
</evidence>
<dbReference type="InterPro" id="IPR000740">
    <property type="entry name" value="GrpE"/>
</dbReference>
<evidence type="ECO:0000256" key="3">
    <source>
        <dbReference type="ARBA" id="ARBA00011738"/>
    </source>
</evidence>
<feature type="compositionally biased region" description="Basic and acidic residues" evidence="13">
    <location>
        <begin position="1"/>
        <end position="11"/>
    </location>
</feature>
<evidence type="ECO:0000256" key="13">
    <source>
        <dbReference type="SAM" id="MobiDB-lite"/>
    </source>
</evidence>
<dbReference type="PANTHER" id="PTHR21237">
    <property type="entry name" value="GRPE PROTEIN"/>
    <property type="match status" value="1"/>
</dbReference>
<dbReference type="GO" id="GO:0042803">
    <property type="term" value="F:protein homodimerization activity"/>
    <property type="evidence" value="ECO:0007669"/>
    <property type="project" value="InterPro"/>
</dbReference>
<dbReference type="GO" id="GO:0000774">
    <property type="term" value="F:adenyl-nucleotide exchange factor activity"/>
    <property type="evidence" value="ECO:0007669"/>
    <property type="project" value="InterPro"/>
</dbReference>
<evidence type="ECO:0000256" key="4">
    <source>
        <dbReference type="ARBA" id="ARBA00022490"/>
    </source>
</evidence>
<gene>
    <name evidence="10 14" type="primary">grpE</name>
    <name evidence="14" type="ordered locus">AM1_0421</name>
</gene>
<dbReference type="Gene3D" id="3.90.20.20">
    <property type="match status" value="1"/>
</dbReference>
<dbReference type="Pfam" id="PF01025">
    <property type="entry name" value="GrpE"/>
    <property type="match status" value="1"/>
</dbReference>
<dbReference type="OrthoDB" id="9812586at2"/>
<keyword evidence="4 10" id="KW-0963">Cytoplasm</keyword>
<dbReference type="GO" id="GO:0006457">
    <property type="term" value="P:protein folding"/>
    <property type="evidence" value="ECO:0007669"/>
    <property type="project" value="InterPro"/>
</dbReference>
<evidence type="ECO:0000256" key="10">
    <source>
        <dbReference type="HAMAP-Rule" id="MF_01151"/>
    </source>
</evidence>
<sequence>MSEDAKQHENTEANDVNYSDESSLHQEESNSEYEELVVDDSEELPLDALEELVSSASSDDAPHTSTASPEETSIPEQEDSSEALSQLATEVETLKSQLDERTSQYVRIAADFENFRRRTAREKTDLEQRVKRETLSELLPVIDSFDRARSHIKPQTDQEENIHNSYQGVYKQLVDCLKRIGVAPMRSKGQPFDPNLHEAVMREPTNEFEEGMVVEELVSGYLLGEQVLRHAMVKVAAPLEQEEPEAVTEEEVAEEAENAVSE</sequence>
<dbReference type="InterPro" id="IPR013805">
    <property type="entry name" value="GrpE_CC"/>
</dbReference>
<dbReference type="RefSeq" id="WP_012161085.1">
    <property type="nucleotide sequence ID" value="NC_009925.1"/>
</dbReference>
<dbReference type="Gene3D" id="2.30.22.10">
    <property type="entry name" value="Head domain of nucleotide exchange factor GrpE"/>
    <property type="match status" value="1"/>
</dbReference>
<evidence type="ECO:0000256" key="8">
    <source>
        <dbReference type="ARBA" id="ARBA00072274"/>
    </source>
</evidence>
<dbReference type="PROSITE" id="PS01071">
    <property type="entry name" value="GRPE"/>
    <property type="match status" value="1"/>
</dbReference>
<comment type="subunit">
    <text evidence="3 10">Homodimer.</text>
</comment>
<evidence type="ECO:0000256" key="9">
    <source>
        <dbReference type="ARBA" id="ARBA00076414"/>
    </source>
</evidence>
<dbReference type="eggNOG" id="COG0576">
    <property type="taxonomic scope" value="Bacteria"/>
</dbReference>
<dbReference type="GO" id="GO:0051087">
    <property type="term" value="F:protein-folding chaperone binding"/>
    <property type="evidence" value="ECO:0007669"/>
    <property type="project" value="InterPro"/>
</dbReference>
<evidence type="ECO:0000256" key="6">
    <source>
        <dbReference type="ARBA" id="ARBA00023186"/>
    </source>
</evidence>
<keyword evidence="15" id="KW-1185">Reference proteome</keyword>
<dbReference type="FunFam" id="2.30.22.10:FF:000001">
    <property type="entry name" value="Protein GrpE"/>
    <property type="match status" value="1"/>
</dbReference>
<dbReference type="SUPFAM" id="SSF51064">
    <property type="entry name" value="Head domain of nucleotide exchange factor GrpE"/>
    <property type="match status" value="1"/>
</dbReference>
<dbReference type="HAMAP" id="MF_01151">
    <property type="entry name" value="GrpE"/>
    <property type="match status" value="1"/>
</dbReference>
<dbReference type="EMBL" id="CP000828">
    <property type="protein sequence ID" value="ABW25478.1"/>
    <property type="molecule type" value="Genomic_DNA"/>
</dbReference>
<comment type="subcellular location">
    <subcellularLocation>
        <location evidence="1 10">Cytoplasm</location>
    </subcellularLocation>
</comment>
<comment type="function">
    <text evidence="7 10 11">Participates actively in the response to hyperosmotic and heat shock by preventing the aggregation of stress-denatured proteins, in association with DnaK and GrpE. It is the nucleotide exchange factor for DnaK and may function as a thermosensor. Unfolded proteins bind initially to DnaJ; upon interaction with the DnaJ-bound protein, DnaK hydrolyzes its bound ATP, resulting in the formation of a stable complex. GrpE releases ADP from DnaK; ATP binding to DnaK triggers the release of the substrate protein, thus completing the reaction cycle. Several rounds of ATP-dependent interactions between DnaJ, DnaK and GrpE are required for fully efficient folding.</text>
</comment>
<dbReference type="SUPFAM" id="SSF58014">
    <property type="entry name" value="Coiled-coil domain of nucleotide exchange factor GrpE"/>
    <property type="match status" value="1"/>
</dbReference>
<dbReference type="GO" id="GO:0051082">
    <property type="term" value="F:unfolded protein binding"/>
    <property type="evidence" value="ECO:0007669"/>
    <property type="project" value="TreeGrafter"/>
</dbReference>
<feature type="region of interest" description="Disordered" evidence="13">
    <location>
        <begin position="1"/>
        <end position="84"/>
    </location>
</feature>
<name>B0CAY8_ACAM1</name>
<protein>
    <recommendedName>
        <fullName evidence="8 10">Protein GrpE</fullName>
    </recommendedName>
    <alternativeName>
        <fullName evidence="9 10">HSP-70 cofactor</fullName>
    </alternativeName>
</protein>
<accession>B0CAY8</accession>
<feature type="compositionally biased region" description="Polar residues" evidence="13">
    <location>
        <begin position="54"/>
        <end position="75"/>
    </location>
</feature>
<keyword evidence="6 10" id="KW-0143">Chaperone</keyword>
<keyword evidence="5 10" id="KW-0346">Stress response</keyword>
<dbReference type="KEGG" id="amr:AM1_0421"/>
<feature type="region of interest" description="Disordered" evidence="13">
    <location>
        <begin position="240"/>
        <end position="262"/>
    </location>
</feature>
<dbReference type="CDD" id="cd00446">
    <property type="entry name" value="GrpE"/>
    <property type="match status" value="1"/>
</dbReference>
<organism evidence="14 15">
    <name type="scientific">Acaryochloris marina (strain MBIC 11017)</name>
    <dbReference type="NCBI Taxonomy" id="329726"/>
    <lineage>
        <taxon>Bacteria</taxon>
        <taxon>Bacillati</taxon>
        <taxon>Cyanobacteriota</taxon>
        <taxon>Cyanophyceae</taxon>
        <taxon>Acaryochloridales</taxon>
        <taxon>Acaryochloridaceae</taxon>
        <taxon>Acaryochloris</taxon>
    </lineage>
</organism>
<dbReference type="NCBIfam" id="NF010741">
    <property type="entry name" value="PRK14143.1"/>
    <property type="match status" value="1"/>
</dbReference>
<evidence type="ECO:0000256" key="12">
    <source>
        <dbReference type="RuleBase" id="RU004478"/>
    </source>
</evidence>
<dbReference type="GO" id="GO:0005737">
    <property type="term" value="C:cytoplasm"/>
    <property type="evidence" value="ECO:0007669"/>
    <property type="project" value="UniProtKB-SubCell"/>
</dbReference>
<comment type="similarity">
    <text evidence="2 10 12">Belongs to the GrpE family.</text>
</comment>
<evidence type="ECO:0000256" key="7">
    <source>
        <dbReference type="ARBA" id="ARBA00053401"/>
    </source>
</evidence>
<reference evidence="14 15" key="1">
    <citation type="journal article" date="2008" name="Proc. Natl. Acad. Sci. U.S.A.">
        <title>Niche adaptation and genome expansion in the chlorophyll d-producing cyanobacterium Acaryochloris marina.</title>
        <authorList>
            <person name="Swingley W.D."/>
            <person name="Chen M."/>
            <person name="Cheung P.C."/>
            <person name="Conrad A.L."/>
            <person name="Dejesa L.C."/>
            <person name="Hao J."/>
            <person name="Honchak B.M."/>
            <person name="Karbach L.E."/>
            <person name="Kurdoglu A."/>
            <person name="Lahiri S."/>
            <person name="Mastrian S.D."/>
            <person name="Miyashita H."/>
            <person name="Page L."/>
            <person name="Ramakrishna P."/>
            <person name="Satoh S."/>
            <person name="Sattley W.M."/>
            <person name="Shimada Y."/>
            <person name="Taylor H.L."/>
            <person name="Tomo T."/>
            <person name="Tsuchiya T."/>
            <person name="Wang Z.T."/>
            <person name="Raymond J."/>
            <person name="Mimuro M."/>
            <person name="Blankenship R.E."/>
            <person name="Touchman J.W."/>
        </authorList>
    </citation>
    <scope>NUCLEOTIDE SEQUENCE [LARGE SCALE GENOMIC DNA]</scope>
    <source>
        <strain evidence="15">MBIC 11017</strain>
    </source>
</reference>
<dbReference type="InterPro" id="IPR009012">
    <property type="entry name" value="GrpE_head"/>
</dbReference>
<proteinExistence type="inferred from homology"/>
<dbReference type="STRING" id="329726.AM1_0421"/>